<reference evidence="3" key="1">
    <citation type="journal article" date="2020" name="Fungal Divers.">
        <title>Resolving the Mortierellaceae phylogeny through synthesis of multi-gene phylogenetics and phylogenomics.</title>
        <authorList>
            <person name="Vandepol N."/>
            <person name="Liber J."/>
            <person name="Desiro A."/>
            <person name="Na H."/>
            <person name="Kennedy M."/>
            <person name="Barry K."/>
            <person name="Grigoriev I.V."/>
            <person name="Miller A.N."/>
            <person name="O'Donnell K."/>
            <person name="Stajich J.E."/>
            <person name="Bonito G."/>
        </authorList>
    </citation>
    <scope>NUCLEOTIDE SEQUENCE</scope>
    <source>
        <strain evidence="3">BC1065</strain>
    </source>
</reference>
<feature type="region of interest" description="Disordered" evidence="1">
    <location>
        <begin position="791"/>
        <end position="828"/>
    </location>
</feature>
<evidence type="ECO:0000313" key="4">
    <source>
        <dbReference type="Proteomes" id="UP000807716"/>
    </source>
</evidence>
<dbReference type="PANTHER" id="PTHR12436">
    <property type="entry name" value="80 KDA MCM3-ASSOCIATED PROTEIN"/>
    <property type="match status" value="1"/>
</dbReference>
<feature type="region of interest" description="Disordered" evidence="1">
    <location>
        <begin position="263"/>
        <end position="299"/>
    </location>
</feature>
<dbReference type="EMBL" id="JAAAJB010000632">
    <property type="protein sequence ID" value="KAG0252778.1"/>
    <property type="molecule type" value="Genomic_DNA"/>
</dbReference>
<feature type="region of interest" description="Disordered" evidence="1">
    <location>
        <begin position="844"/>
        <end position="871"/>
    </location>
</feature>
<feature type="compositionally biased region" description="Polar residues" evidence="1">
    <location>
        <begin position="858"/>
        <end position="869"/>
    </location>
</feature>
<dbReference type="InterPro" id="IPR005062">
    <property type="entry name" value="SAC3/GANP/THP3_conserved"/>
</dbReference>
<keyword evidence="4" id="KW-1185">Reference proteome</keyword>
<feature type="compositionally biased region" description="Polar residues" evidence="1">
    <location>
        <begin position="123"/>
        <end position="153"/>
    </location>
</feature>
<feature type="compositionally biased region" description="Low complexity" evidence="1">
    <location>
        <begin position="969"/>
        <end position="979"/>
    </location>
</feature>
<proteinExistence type="predicted"/>
<dbReference type="GO" id="GO:0070390">
    <property type="term" value="C:transcription export complex 2"/>
    <property type="evidence" value="ECO:0007669"/>
    <property type="project" value="TreeGrafter"/>
</dbReference>
<feature type="region of interest" description="Disordered" evidence="1">
    <location>
        <begin position="1825"/>
        <end position="1865"/>
    </location>
</feature>
<dbReference type="GO" id="GO:0005737">
    <property type="term" value="C:cytoplasm"/>
    <property type="evidence" value="ECO:0007669"/>
    <property type="project" value="TreeGrafter"/>
</dbReference>
<evidence type="ECO:0000256" key="1">
    <source>
        <dbReference type="SAM" id="MobiDB-lite"/>
    </source>
</evidence>
<dbReference type="OrthoDB" id="264795at2759"/>
<gene>
    <name evidence="3" type="ORF">DFQ27_007861</name>
</gene>
<feature type="compositionally biased region" description="Low complexity" evidence="1">
    <location>
        <begin position="266"/>
        <end position="286"/>
    </location>
</feature>
<feature type="compositionally biased region" description="Polar residues" evidence="1">
    <location>
        <begin position="19"/>
        <end position="30"/>
    </location>
</feature>
<dbReference type="GO" id="GO:0006406">
    <property type="term" value="P:mRNA export from nucleus"/>
    <property type="evidence" value="ECO:0007669"/>
    <property type="project" value="TreeGrafter"/>
</dbReference>
<feature type="compositionally biased region" description="Acidic residues" evidence="1">
    <location>
        <begin position="1825"/>
        <end position="1835"/>
    </location>
</feature>
<name>A0A9P6PVA6_9FUNG</name>
<dbReference type="Pfam" id="PF03399">
    <property type="entry name" value="SAC3_GANP"/>
    <property type="match status" value="1"/>
</dbReference>
<dbReference type="InterPro" id="IPR045107">
    <property type="entry name" value="SAC3/GANP/THP3"/>
</dbReference>
<feature type="compositionally biased region" description="Low complexity" evidence="1">
    <location>
        <begin position="844"/>
        <end position="855"/>
    </location>
</feature>
<feature type="compositionally biased region" description="Low complexity" evidence="1">
    <location>
        <begin position="800"/>
        <end position="814"/>
    </location>
</feature>
<evidence type="ECO:0000259" key="2">
    <source>
        <dbReference type="Pfam" id="PF03399"/>
    </source>
</evidence>
<feature type="compositionally biased region" description="Polar residues" evidence="1">
    <location>
        <begin position="290"/>
        <end position="299"/>
    </location>
</feature>
<sequence length="1998" mass="217072">MNFGGQQPTSAFGQGASAFESQANTNPANISSSPSSFRGGYSGRARGAGPNSFRGGRGGFTNKTYIAPGLQHASSGGGGGGGMNDQDMDTSDHQPQPGFASSRGRGRGGASNVGRGGSHASHDQWSSNSFNHHATTNAASSSRGLKQGHPSRSLQWRAGDAQNAMETNHTTTTAWTTAASEGNAFGSNNASSSFASETAAAAGTTFSAFGGGGGGNGFGGSSGNGVSLSTSGTQNVFGSGTPSAFSTSSNLNNNISGGDGGTGAFSTLGSTDGGSSSFKSGTTFSGRAPNGNNVKNTKDTSSIFNQEDADSRLVRFNAVPMGNRYEELKERRVVEREQAIRSGTIPDPDKPRRLEDAIQFVGTCLDMCPEFERHEREYQQSLERFEKIPGTESVDHSRAVKAFARPAAGADQPLPSDVRPPHVLLSSLAYLVQNVIDERDLMDSHSFIRDRTRSIRQDFTLQNNRGVEAVKAHEIIARYHILCLHQLCEEEGERFSQQQEMEQLRKVLTSLQEFYDDLRSENIMCENEAEFRAYHILSHLHDPDMLRQAQHLPHHLFKDPFIRIATEIQYMTRRNNDFMRRGKVQSEASPNFYSQFFKMIASTSTSYLFACLLEVSFVDIRKGALKAMNKAFLEMHGGYPAEELVKTLGFDDLNECITNCQEYGLEVDMSKGRPMVIFGRRDPITRQFIFQESTIPLKQHRNVRIVEAKRAGWTATQIIYGEAPPPRVKGAKTIGRPAAVPSAHPGLMRLNPTALSFSPGVGIVTQPLAASSTTSFQAPTAVFGHATQPASSSAFTIQRPATKPTPSSSASPASLQPPAPKQPTAAPIFNFGVPSAAAPAAAAAPPQASASGGPSILPFQNTSSTPFNSTPAFATTTTAAAIQPPQGERSAFSISAFPNAQPTLSFGGPMTSTSTLISTSVPASAPALPSASVSGFQMPLTTLPAGPSTFSFRPPNLGLASSAPYSGMPAAPQSQPAQPVMFSASSSTPAPPPLPRLAVVPEKPKSDETRVVARSGIIYPRSTVVQQVLDDLIQMALSGFVRTMVVEAQHDERLERSMAQNRLRQQRIRQGAQALRERTVDYGVRLLVSEIVAEVWREHELSQWVVGRWKRFTEAARQRKLELQRRQRSFMQNVQAMSSRAGLGEDPARTQLMTYQEEQRRAMRRYGSSGGRGAGAVAGVAHSGLLESSSTSASTIAATSTKATATKMAASSSRGVSGGDGGTDGVKALVLATWQRQQQLRAEKIKEVGDADQAMVQQFKMLSAPKRERWAALDVPSIVQKGWQATHSVSLKNGQHQSIHDHHRLPHTDGWTGQWILHVHTPSVLETGAQWIFSKLGVEIQGQSRMLYSKYPSKATTDGGGDMDVVVYGTDNHSVPDLLRMSKSTIAETSAFLFMFSSIPFTEDEATEDLIRLYWEHEHSRLTTFLSCFPKVCQPIVFVLWGQSKTVWEIMSPRMTEYLGLDQMVGPAENGSLILAYQLVFMTVEEPNPSRFIEGSLDWLAKASRIVEEDPQAAVQELFNNFQPYYEGTLARMSVSQAPMYSQYEADKADSAFYDQYNEPPGLDEGNGSNGHGNALRTNLFVQTVESALELAVKNFNLLLDHVAAIVESTGKGDGLREGAQQEQQVKQGVVHLVRAARLPVVVHGRFLEHIGFDLDPRESFCDYVDRYVSTIGGVAKDPVNAVAFKNLRNELRATILRSRVDRTPIFEVTKLLTSTISQWVQQAILEQCGVARQDDSRVSARPKPFAFSHWLVGDEVDVQGFVHQYEKMADQSVHEWEGQVMERVAKYDDRADFIKTMKQMQARRAAAAAAATAEAASRIEELDVDLSDDELGEEDDRRQNGWSPRSIGGLKRNAPEDAGEERGKRAKTLISLALQAKATTAAMPAPITYPSNNLTNGNNMPRRPELQQLLSAFGSSNKGVPVIPSSVVLNSSNSNSNYSFAQDIHMSLARSRRGSTASMASVSSIMTTHSSSSKRDDLLTRLSNRIKEVKSTILQKS</sequence>
<protein>
    <recommendedName>
        <fullName evidence="2">SAC3/GANP/THP3 conserved domain-containing protein</fullName>
    </recommendedName>
</protein>
<dbReference type="Proteomes" id="UP000807716">
    <property type="component" value="Unassembled WGS sequence"/>
</dbReference>
<feature type="region of interest" description="Disordered" evidence="1">
    <location>
        <begin position="1"/>
        <end position="153"/>
    </location>
</feature>
<feature type="compositionally biased region" description="Low complexity" evidence="1">
    <location>
        <begin position="31"/>
        <end position="49"/>
    </location>
</feature>
<feature type="domain" description="SAC3/GANP/THP3 conserved" evidence="2">
    <location>
        <begin position="367"/>
        <end position="668"/>
    </location>
</feature>
<feature type="compositionally biased region" description="Polar residues" evidence="1">
    <location>
        <begin position="1"/>
        <end position="12"/>
    </location>
</feature>
<organism evidence="3 4">
    <name type="scientific">Actinomortierella ambigua</name>
    <dbReference type="NCBI Taxonomy" id="1343610"/>
    <lineage>
        <taxon>Eukaryota</taxon>
        <taxon>Fungi</taxon>
        <taxon>Fungi incertae sedis</taxon>
        <taxon>Mucoromycota</taxon>
        <taxon>Mortierellomycotina</taxon>
        <taxon>Mortierellomycetes</taxon>
        <taxon>Mortierellales</taxon>
        <taxon>Mortierellaceae</taxon>
        <taxon>Actinomortierella</taxon>
    </lineage>
</organism>
<accession>A0A9P6PVA6</accession>
<dbReference type="PANTHER" id="PTHR12436:SF3">
    <property type="entry name" value="GERMINAL-CENTER ASSOCIATED NUCLEAR PROTEIN"/>
    <property type="match status" value="1"/>
</dbReference>
<feature type="compositionally biased region" description="Gly residues" evidence="1">
    <location>
        <begin position="107"/>
        <end position="117"/>
    </location>
</feature>
<feature type="region of interest" description="Disordered" evidence="1">
    <location>
        <begin position="963"/>
        <end position="1000"/>
    </location>
</feature>
<dbReference type="Gene3D" id="1.25.40.990">
    <property type="match status" value="1"/>
</dbReference>
<evidence type="ECO:0000313" key="3">
    <source>
        <dbReference type="EMBL" id="KAG0252778.1"/>
    </source>
</evidence>
<comment type="caution">
    <text evidence="3">The sequence shown here is derived from an EMBL/GenBank/DDBJ whole genome shotgun (WGS) entry which is preliminary data.</text>
</comment>